<reference evidence="12 13" key="1">
    <citation type="journal article" date="2015" name="Stand. Genomic Sci.">
        <title>Complete genome sequence of and proposal of Thermofilum uzonense sp. nov. a novel hyperthermophilic crenarchaeon and emended description of the genus Thermofilum.</title>
        <authorList>
            <person name="Toshchakov S.V."/>
            <person name="Korzhenkov A.A."/>
            <person name="Samarov N.I."/>
            <person name="Mazunin I.O."/>
            <person name="Mozhey O.I."/>
            <person name="Shmyr I.S."/>
            <person name="Derbikova K.S."/>
            <person name="Taranov E.A."/>
            <person name="Dominova I.N."/>
            <person name="Bonch-Osmolovskaya E.A."/>
            <person name="Patrushev M.V."/>
            <person name="Podosokorskaya O.A."/>
            <person name="Kublanov I.V."/>
        </authorList>
    </citation>
    <scope>NUCLEOTIDE SEQUENCE [LARGE SCALE GENOMIC DNA]</scope>
    <source>
        <strain evidence="12 13">1807-2</strain>
    </source>
</reference>
<organism evidence="12 13">
    <name type="scientific">Infirmifilum uzonense</name>
    <dbReference type="NCBI Taxonomy" id="1550241"/>
    <lineage>
        <taxon>Archaea</taxon>
        <taxon>Thermoproteota</taxon>
        <taxon>Thermoprotei</taxon>
        <taxon>Thermofilales</taxon>
        <taxon>Thermofilaceae</taxon>
        <taxon>Infirmifilum</taxon>
    </lineage>
</organism>
<keyword evidence="11" id="KW-0175">Coiled coil</keyword>
<dbReference type="PANTHER" id="PTHR11629:SF63">
    <property type="entry name" value="V-TYPE PROTON ATPASE SUBUNIT A"/>
    <property type="match status" value="1"/>
</dbReference>
<dbReference type="GO" id="GO:0033179">
    <property type="term" value="C:proton-transporting V-type ATPase, V0 domain"/>
    <property type="evidence" value="ECO:0007669"/>
    <property type="project" value="InterPro"/>
</dbReference>
<keyword evidence="4 10" id="KW-0812">Transmembrane</keyword>
<evidence type="ECO:0000256" key="3">
    <source>
        <dbReference type="ARBA" id="ARBA00022448"/>
    </source>
</evidence>
<gene>
    <name evidence="12" type="ORF">MA03_08280</name>
</gene>
<dbReference type="OrthoDB" id="85892at2157"/>
<dbReference type="GO" id="GO:0051117">
    <property type="term" value="F:ATPase binding"/>
    <property type="evidence" value="ECO:0007669"/>
    <property type="project" value="TreeGrafter"/>
</dbReference>
<evidence type="ECO:0000256" key="9">
    <source>
        <dbReference type="ARBA" id="ARBA00068671"/>
    </source>
</evidence>
<keyword evidence="13" id="KW-1185">Reference proteome</keyword>
<dbReference type="STRING" id="1550241.MA03_08280"/>
<evidence type="ECO:0000256" key="6">
    <source>
        <dbReference type="ARBA" id="ARBA00023065"/>
    </source>
</evidence>
<dbReference type="AlphaFoldDB" id="A0A0F7FJK3"/>
<evidence type="ECO:0000256" key="10">
    <source>
        <dbReference type="RuleBase" id="RU361189"/>
    </source>
</evidence>
<dbReference type="InterPro" id="IPR002490">
    <property type="entry name" value="V-ATPase_116kDa_su"/>
</dbReference>
<dbReference type="GO" id="GO:0007035">
    <property type="term" value="P:vacuolar acidification"/>
    <property type="evidence" value="ECO:0007669"/>
    <property type="project" value="TreeGrafter"/>
</dbReference>
<dbReference type="EMBL" id="CP009961">
    <property type="protein sequence ID" value="AKG39222.1"/>
    <property type="molecule type" value="Genomic_DNA"/>
</dbReference>
<keyword evidence="7 10" id="KW-0472">Membrane</keyword>
<protein>
    <recommendedName>
        <fullName evidence="9 10">A-type ATP synthase subunit I</fullName>
    </recommendedName>
</protein>
<dbReference type="PANTHER" id="PTHR11629">
    <property type="entry name" value="VACUOLAR PROTON ATPASES"/>
    <property type="match status" value="1"/>
</dbReference>
<evidence type="ECO:0000313" key="12">
    <source>
        <dbReference type="EMBL" id="AKG39222.1"/>
    </source>
</evidence>
<keyword evidence="5 10" id="KW-1133">Transmembrane helix</keyword>
<feature type="transmembrane region" description="Helical" evidence="10">
    <location>
        <begin position="661"/>
        <end position="684"/>
    </location>
</feature>
<evidence type="ECO:0000256" key="1">
    <source>
        <dbReference type="ARBA" id="ARBA00004141"/>
    </source>
</evidence>
<feature type="transmembrane region" description="Helical" evidence="10">
    <location>
        <begin position="704"/>
        <end position="725"/>
    </location>
</feature>
<dbReference type="Proteomes" id="UP000067434">
    <property type="component" value="Chromosome"/>
</dbReference>
<keyword evidence="3 10" id="KW-0813">Transport</keyword>
<evidence type="ECO:0000256" key="4">
    <source>
        <dbReference type="ARBA" id="ARBA00022692"/>
    </source>
</evidence>
<comment type="subcellular location">
    <subcellularLocation>
        <location evidence="1">Membrane</location>
        <topology evidence="1">Multi-pass membrane protein</topology>
    </subcellularLocation>
</comment>
<evidence type="ECO:0000256" key="11">
    <source>
        <dbReference type="SAM" id="Coils"/>
    </source>
</evidence>
<accession>A0A0F7FJK3</accession>
<dbReference type="KEGG" id="thf:MA03_08280"/>
<comment type="similarity">
    <text evidence="2 10">Belongs to the V-ATPase 116 kDa subunit family.</text>
</comment>
<sequence>MITPEPLNKFRVAVPSEYEVNLLDALASVGIVHLESTMEARSVLPPMLVDVLEGKISPQTLDVNEALDVARKVLRPDDILLKQIEEKVEYYKQLLKLRKIVDRLYEVGVSPEDMGKEKLGLVTDLIIVTDENLHDAISSFLSLGAIVRRGRISEYEHVLLLIYKRDLKEKVEEFKKIYSKPLELPSWFYDKPEIVLKRINEEENEIRGELHHLLVEVANVLRDAFEFEKASRLEAIGNAYRALKELRKNKEALADILYTYASLQLAYKECKENAKVLPRLKVAKEYCELVQSVLEEKVFTKERIEKLTRLPPFSRDPQSISNSIILLNKYVGSLSILKEALTKNLSEFCSNNARIVVSYGDEGLKELCETQALNLYGATEIQKGCVEWGYGCILTIPETLEETFPEVLRSKYNALVYVTRCDKTDLESLLQELDKKKQAVKNSLIAKILKTTLIHFKVDLQKVGEVLGDDEFLNLVELYKKAFEHVQLKPLPTEDRFTFLRNLLTSIDSVVEDIKQVQEEVNNILELPSEVILSKLATQKILLRDILQKIGEYLSYETTLEAMHRAQPLLSEIRVFRTRRITYVEGYIPVRYQESLRRELSSRVPRLLYLKFDEVKRSEKAPSYIENKGLKKYLYRLTSMRGTPSYWEIDPTIIFTGLFTIMYGMMFGDVGQGLLLFVFGLFMLKTKYPLLGISREGAGTLGALATLAGISSMIFGAMYGFMFFLKPLATPILSPIHDVYEIIAVALWFGVLQLLLAMTLNVLNLLRFGDTLGAIFSGMGGMGILFYSSGVAIAYKLALNNFSFSALASPDVTLLLSLVVLSLIIVLSFGIYETITSHHKEKLMHALSEVIEMIIAFPANSLSFIRLAAFAMAHEAFSILAENMALMVGSLASYLVANFLVLGIEALAVGIQALRLTYYEFSTKFFKGEGIEFKPIGYLSQAVSE</sequence>
<dbReference type="GO" id="GO:0016471">
    <property type="term" value="C:vacuolar proton-transporting V-type ATPase complex"/>
    <property type="evidence" value="ECO:0007669"/>
    <property type="project" value="TreeGrafter"/>
</dbReference>
<evidence type="ECO:0000256" key="8">
    <source>
        <dbReference type="ARBA" id="ARBA00059506"/>
    </source>
</evidence>
<keyword evidence="6 10" id="KW-0406">Ion transport</keyword>
<feature type="transmembrane region" description="Helical" evidence="10">
    <location>
        <begin position="773"/>
        <end position="794"/>
    </location>
</feature>
<comment type="function">
    <text evidence="8">Component of the A-type ATP synthase that produces ATP from ADP in the presence of a proton gradient across the membrane.</text>
</comment>
<evidence type="ECO:0000256" key="7">
    <source>
        <dbReference type="ARBA" id="ARBA00023136"/>
    </source>
</evidence>
<dbReference type="RefSeq" id="WP_052884788.1">
    <property type="nucleotide sequence ID" value="NZ_CP009961.1"/>
</dbReference>
<evidence type="ECO:0000313" key="13">
    <source>
        <dbReference type="Proteomes" id="UP000067434"/>
    </source>
</evidence>
<feature type="transmembrane region" description="Helical" evidence="10">
    <location>
        <begin position="853"/>
        <end position="873"/>
    </location>
</feature>
<evidence type="ECO:0000256" key="2">
    <source>
        <dbReference type="ARBA" id="ARBA00009904"/>
    </source>
</evidence>
<evidence type="ECO:0000256" key="5">
    <source>
        <dbReference type="ARBA" id="ARBA00022989"/>
    </source>
</evidence>
<feature type="transmembrane region" description="Helical" evidence="10">
    <location>
        <begin position="893"/>
        <end position="914"/>
    </location>
</feature>
<dbReference type="GO" id="GO:0046961">
    <property type="term" value="F:proton-transporting ATPase activity, rotational mechanism"/>
    <property type="evidence" value="ECO:0007669"/>
    <property type="project" value="InterPro"/>
</dbReference>
<proteinExistence type="inferred from homology"/>
<feature type="transmembrane region" description="Helical" evidence="10">
    <location>
        <begin position="745"/>
        <end position="766"/>
    </location>
</feature>
<dbReference type="PATRIC" id="fig|1550241.5.peg.1712"/>
<feature type="transmembrane region" description="Helical" evidence="10">
    <location>
        <begin position="814"/>
        <end position="832"/>
    </location>
</feature>
<dbReference type="Pfam" id="PF01496">
    <property type="entry name" value="V_ATPase_I"/>
    <property type="match status" value="1"/>
</dbReference>
<dbReference type="HOGENOM" id="CLU_311404_0_0_2"/>
<feature type="coiled-coil region" evidence="11">
    <location>
        <begin position="500"/>
        <end position="527"/>
    </location>
</feature>
<name>A0A0F7FJK3_9CREN</name>
<dbReference type="GeneID" id="25402221"/>